<proteinExistence type="predicted"/>
<evidence type="ECO:0000259" key="1">
    <source>
        <dbReference type="PROSITE" id="PS51352"/>
    </source>
</evidence>
<dbReference type="Pfam" id="PF00085">
    <property type="entry name" value="Thioredoxin"/>
    <property type="match status" value="2"/>
</dbReference>
<dbReference type="Proteomes" id="UP001202328">
    <property type="component" value="Unassembled WGS sequence"/>
</dbReference>
<dbReference type="PANTHER" id="PTHR47578:SF1">
    <property type="entry name" value="THIOREDOXIN-LIKE PROTEIN CDSP32, CHLOROPLASTIC"/>
    <property type="match status" value="1"/>
</dbReference>
<reference evidence="2" key="1">
    <citation type="submission" date="2022-04" db="EMBL/GenBank/DDBJ databases">
        <title>A functionally conserved STORR gene fusion in Papaver species that diverged 16.8 million years ago.</title>
        <authorList>
            <person name="Catania T."/>
        </authorList>
    </citation>
    <scope>NUCLEOTIDE SEQUENCE</scope>
    <source>
        <strain evidence="2">S-188037</strain>
    </source>
</reference>
<dbReference type="PANTHER" id="PTHR47578">
    <property type="entry name" value="THIOREDOXIN-LIKE PROTEIN CDSP32, CHLOROPLASTIC"/>
    <property type="match status" value="1"/>
</dbReference>
<dbReference type="InterPro" id="IPR036249">
    <property type="entry name" value="Thioredoxin-like_sf"/>
</dbReference>
<dbReference type="AlphaFoldDB" id="A0AAD4X8N3"/>
<dbReference type="SUPFAM" id="SSF52833">
    <property type="entry name" value="Thioredoxin-like"/>
    <property type="match status" value="2"/>
</dbReference>
<comment type="caution">
    <text evidence="2">The sequence shown here is derived from an EMBL/GenBank/DDBJ whole genome shotgun (WGS) entry which is preliminary data.</text>
</comment>
<evidence type="ECO:0000313" key="3">
    <source>
        <dbReference type="Proteomes" id="UP001202328"/>
    </source>
</evidence>
<dbReference type="InterPro" id="IPR013766">
    <property type="entry name" value="Thioredoxin_domain"/>
</dbReference>
<dbReference type="InterPro" id="IPR044192">
    <property type="entry name" value="CDSP32"/>
</dbReference>
<protein>
    <recommendedName>
        <fullName evidence="1">Thioredoxin domain-containing protein</fullName>
    </recommendedName>
</protein>
<dbReference type="PROSITE" id="PS51352">
    <property type="entry name" value="THIOREDOXIN_2"/>
    <property type="match status" value="1"/>
</dbReference>
<dbReference type="Gene3D" id="3.40.30.10">
    <property type="entry name" value="Glutaredoxin"/>
    <property type="match status" value="2"/>
</dbReference>
<gene>
    <name evidence="2" type="ORF">MKW98_007956</name>
</gene>
<evidence type="ECO:0000313" key="2">
    <source>
        <dbReference type="EMBL" id="KAI3866301.1"/>
    </source>
</evidence>
<organism evidence="2 3">
    <name type="scientific">Papaver atlanticum</name>
    <dbReference type="NCBI Taxonomy" id="357466"/>
    <lineage>
        <taxon>Eukaryota</taxon>
        <taxon>Viridiplantae</taxon>
        <taxon>Streptophyta</taxon>
        <taxon>Embryophyta</taxon>
        <taxon>Tracheophyta</taxon>
        <taxon>Spermatophyta</taxon>
        <taxon>Magnoliopsida</taxon>
        <taxon>Ranunculales</taxon>
        <taxon>Papaveraceae</taxon>
        <taxon>Papaveroideae</taxon>
        <taxon>Papaver</taxon>
    </lineage>
</organism>
<dbReference type="GO" id="GO:0016671">
    <property type="term" value="F:oxidoreductase activity, acting on a sulfur group of donors, disulfide as acceptor"/>
    <property type="evidence" value="ECO:0007669"/>
    <property type="project" value="InterPro"/>
</dbReference>
<keyword evidence="3" id="KW-1185">Reference proteome</keyword>
<accession>A0AAD4X8N3</accession>
<sequence length="295" mass="33652">MAATTTTKSFLFKQHSSMLKVDSFSSNSLFVIPTLPKPSPTTTATLQTTHKKFITNASATAKKETISDERVQQVHSIEEFEVALQTAKNKLVVVLFTDTHSNYSREIYPLMVDLSRTCNNVVFVLVTGDESDKTKAICEREKIERVPHFSFYKCMEKIHEEEGIICPDDLMRDITYYGDNHSAVVRLHSRKDFENLVEEHKIDNKLIVLNMGSKHCEPCIKVYPTVLMLSRQMVDTVIFARMDGDGNESCIQFSKNMKVVEVPTFLFIRDGDICGRYVGSDKVKLIDEIVRYQKS</sequence>
<dbReference type="EMBL" id="JAJJMB010013673">
    <property type="protein sequence ID" value="KAI3866301.1"/>
    <property type="molecule type" value="Genomic_DNA"/>
</dbReference>
<name>A0AAD4X8N3_9MAGN</name>
<feature type="domain" description="Thioredoxin" evidence="1">
    <location>
        <begin position="33"/>
        <end position="202"/>
    </location>
</feature>